<gene>
    <name evidence="2" type="ORF">L0U89_19000</name>
</gene>
<dbReference type="EMBL" id="JAKEVZ010000021">
    <property type="protein sequence ID" value="MCF1753156.1"/>
    <property type="molecule type" value="Genomic_DNA"/>
</dbReference>
<evidence type="ECO:0000313" key="2">
    <source>
        <dbReference type="EMBL" id="MCF1753156.1"/>
    </source>
</evidence>
<evidence type="ECO:0000259" key="1">
    <source>
        <dbReference type="Pfam" id="PF08818"/>
    </source>
</evidence>
<name>A0ABS9C144_9BACT</name>
<protein>
    <submittedName>
        <fullName evidence="2">DUF1801 domain-containing protein</fullName>
    </submittedName>
</protein>
<feature type="domain" description="YdhG-like" evidence="1">
    <location>
        <begin position="18"/>
        <end position="107"/>
    </location>
</feature>
<comment type="caution">
    <text evidence="2">The sequence shown here is derived from an EMBL/GenBank/DDBJ whole genome shotgun (WGS) entry which is preliminary data.</text>
</comment>
<sequence>MSPIDQYIDTFPPEVQVQLRKIRGLIFEIAPDAEETMAYGMPGYRTQGKPLVYFAGYKNHIGLYALPTGHAAFAAELAGYKQGKGSVQFPLNKPMPFDLIERIIRFRYTENQGNKG</sequence>
<keyword evidence="3" id="KW-1185">Reference proteome</keyword>
<proteinExistence type="predicted"/>
<accession>A0ABS9C144</accession>
<dbReference type="Pfam" id="PF08818">
    <property type="entry name" value="DUF1801"/>
    <property type="match status" value="1"/>
</dbReference>
<evidence type="ECO:0000313" key="3">
    <source>
        <dbReference type="Proteomes" id="UP001201449"/>
    </source>
</evidence>
<organism evidence="2 3">
    <name type="scientific">Mariniradius sediminis</name>
    <dbReference type="NCBI Taxonomy" id="2909237"/>
    <lineage>
        <taxon>Bacteria</taxon>
        <taxon>Pseudomonadati</taxon>
        <taxon>Bacteroidota</taxon>
        <taxon>Cytophagia</taxon>
        <taxon>Cytophagales</taxon>
        <taxon>Cyclobacteriaceae</taxon>
        <taxon>Mariniradius</taxon>
    </lineage>
</organism>
<dbReference type="Proteomes" id="UP001201449">
    <property type="component" value="Unassembled WGS sequence"/>
</dbReference>
<dbReference type="InterPro" id="IPR014922">
    <property type="entry name" value="YdhG-like"/>
</dbReference>
<dbReference type="SUPFAM" id="SSF159888">
    <property type="entry name" value="YdhG-like"/>
    <property type="match status" value="1"/>
</dbReference>
<reference evidence="2 3" key="1">
    <citation type="submission" date="2022-01" db="EMBL/GenBank/DDBJ databases">
        <title>Mariniradius saccharolyticus sp. nov., isolated from sediment of a river.</title>
        <authorList>
            <person name="Liu H."/>
        </authorList>
    </citation>
    <scope>NUCLEOTIDE SEQUENCE [LARGE SCALE GENOMIC DNA]</scope>
    <source>
        <strain evidence="2 3">RY-2</strain>
    </source>
</reference>
<dbReference type="RefSeq" id="WP_234862968.1">
    <property type="nucleotide sequence ID" value="NZ_JAKEVZ010000021.1"/>
</dbReference>
<dbReference type="Gene3D" id="3.90.1150.200">
    <property type="match status" value="1"/>
</dbReference>